<sequence>MGMLLLYWTIVILCIAAYKLGFAQKLPLIKSIVVYGVLLLGCTILSFLGTVIPIAEGLFVIVLVLLIYRIRRHREKKVGAGVQQ</sequence>
<evidence type="ECO:0000313" key="3">
    <source>
        <dbReference type="Proteomes" id="UP001209318"/>
    </source>
</evidence>
<comment type="caution">
    <text evidence="2">The sequence shown here is derived from an EMBL/GenBank/DDBJ whole genome shotgun (WGS) entry which is preliminary data.</text>
</comment>
<feature type="transmembrane region" description="Helical" evidence="1">
    <location>
        <begin position="33"/>
        <end position="66"/>
    </location>
</feature>
<protein>
    <submittedName>
        <fullName evidence="2">YlaH-like family protein</fullName>
    </submittedName>
</protein>
<dbReference type="Proteomes" id="UP001209318">
    <property type="component" value="Unassembled WGS sequence"/>
</dbReference>
<evidence type="ECO:0000313" key="2">
    <source>
        <dbReference type="EMBL" id="MCU9612244.1"/>
    </source>
</evidence>
<dbReference type="AlphaFoldDB" id="A0AAE3IRQ3"/>
<keyword evidence="1" id="KW-1133">Transmembrane helix</keyword>
<keyword evidence="1" id="KW-0472">Membrane</keyword>
<organism evidence="2 3">
    <name type="scientific">Perspicuibacillus lycopersici</name>
    <dbReference type="NCBI Taxonomy" id="1325689"/>
    <lineage>
        <taxon>Bacteria</taxon>
        <taxon>Bacillati</taxon>
        <taxon>Bacillota</taxon>
        <taxon>Bacilli</taxon>
        <taxon>Bacillales</taxon>
        <taxon>Bacillaceae</taxon>
        <taxon>Perspicuibacillus</taxon>
    </lineage>
</organism>
<keyword evidence="1" id="KW-0812">Transmembrane</keyword>
<reference evidence="2" key="1">
    <citation type="submission" date="2022-10" db="EMBL/GenBank/DDBJ databases">
        <title>Description of Fervidibacillus gen. nov. in the family Fervidibacillaceae fam. nov. with two species, Fervidibacillus albus sp. nov., and Fervidibacillus halotolerans sp. nov., isolated from tidal flat sediments.</title>
        <authorList>
            <person name="Kwon K.K."/>
            <person name="Yang S.-H."/>
        </authorList>
    </citation>
    <scope>NUCLEOTIDE SEQUENCE</scope>
    <source>
        <strain evidence="2">JCM 19140</strain>
    </source>
</reference>
<dbReference type="Pfam" id="PF14036">
    <property type="entry name" value="YlaH"/>
    <property type="match status" value="1"/>
</dbReference>
<keyword evidence="3" id="KW-1185">Reference proteome</keyword>
<accession>A0AAE3IRQ3</accession>
<evidence type="ECO:0000256" key="1">
    <source>
        <dbReference type="SAM" id="Phobius"/>
    </source>
</evidence>
<dbReference type="EMBL" id="JAOUSF010000001">
    <property type="protein sequence ID" value="MCU9612244.1"/>
    <property type="molecule type" value="Genomic_DNA"/>
</dbReference>
<name>A0AAE3IRQ3_9BACI</name>
<gene>
    <name evidence="2" type="ORF">OEV98_01545</name>
</gene>
<dbReference type="InterPro" id="IPR025620">
    <property type="entry name" value="YlaH"/>
</dbReference>
<proteinExistence type="predicted"/>